<reference evidence="1" key="1">
    <citation type="journal article" date="2021" name="PeerJ">
        <title>Extensive microbial diversity within the chicken gut microbiome revealed by metagenomics and culture.</title>
        <authorList>
            <person name="Gilroy R."/>
            <person name="Ravi A."/>
            <person name="Getino M."/>
            <person name="Pursley I."/>
            <person name="Horton D.L."/>
            <person name="Alikhan N.F."/>
            <person name="Baker D."/>
            <person name="Gharbi K."/>
            <person name="Hall N."/>
            <person name="Watson M."/>
            <person name="Adriaenssens E.M."/>
            <person name="Foster-Nyarko E."/>
            <person name="Jarju S."/>
            <person name="Secka A."/>
            <person name="Antonio M."/>
            <person name="Oren A."/>
            <person name="Chaudhuri R.R."/>
            <person name="La Ragione R."/>
            <person name="Hildebrand F."/>
            <person name="Pallen M.J."/>
        </authorList>
    </citation>
    <scope>NUCLEOTIDE SEQUENCE</scope>
    <source>
        <strain evidence="1">CHK160-4876</strain>
    </source>
</reference>
<dbReference type="AlphaFoldDB" id="A0A921NCU0"/>
<gene>
    <name evidence="1" type="ORF">K8V30_07570</name>
</gene>
<sequence length="240" mass="27706">MQELKQRLKRELLSDLHVSIVESGECSVPLQAIDVQYTPTSRVAMDVLMKMVLIVIRKLPISKAEQISELLHVELIFITDILHMLQAQRMITQQVPYALTTRGESQLAQGIFEQQLPSTKTTLLYSLVDQAFSTISLEAVEANEHFYAPLYDSAMPTLTDEQYCKHLTVAPHHIVLTIDEATMQQVYDVPCLYFVLYNKQEDSYYARAWHVLAERFDSAIEQKLNEKRPQWREKYGKNEG</sequence>
<accession>A0A921NCU0</accession>
<proteinExistence type="predicted"/>
<comment type="caution">
    <text evidence="1">The sequence shown here is derived from an EMBL/GenBank/DDBJ whole genome shotgun (WGS) entry which is preliminary data.</text>
</comment>
<name>A0A921NCU0_9BACL</name>
<protein>
    <recommendedName>
        <fullName evidence="3">Transcriptional regulator</fullName>
    </recommendedName>
</protein>
<evidence type="ECO:0000313" key="2">
    <source>
        <dbReference type="Proteomes" id="UP000700212"/>
    </source>
</evidence>
<organism evidence="1 2">
    <name type="scientific">Metalysinibacillus jejuensis</name>
    <dbReference type="NCBI Taxonomy" id="914327"/>
    <lineage>
        <taxon>Bacteria</taxon>
        <taxon>Bacillati</taxon>
        <taxon>Bacillota</taxon>
        <taxon>Bacilli</taxon>
        <taxon>Bacillales</taxon>
        <taxon>Caryophanaceae</taxon>
        <taxon>Metalysinibacillus</taxon>
    </lineage>
</organism>
<dbReference type="RefSeq" id="WP_108307757.1">
    <property type="nucleotide sequence ID" value="NZ_QAFW01000041.1"/>
</dbReference>
<dbReference type="OrthoDB" id="2730772at2"/>
<evidence type="ECO:0008006" key="3">
    <source>
        <dbReference type="Google" id="ProtNLM"/>
    </source>
</evidence>
<dbReference type="Proteomes" id="UP000700212">
    <property type="component" value="Unassembled WGS sequence"/>
</dbReference>
<reference evidence="1" key="2">
    <citation type="submission" date="2021-09" db="EMBL/GenBank/DDBJ databases">
        <authorList>
            <person name="Gilroy R."/>
        </authorList>
    </citation>
    <scope>NUCLEOTIDE SEQUENCE</scope>
    <source>
        <strain evidence="1">CHK160-4876</strain>
    </source>
</reference>
<evidence type="ECO:0000313" key="1">
    <source>
        <dbReference type="EMBL" id="HJH11520.1"/>
    </source>
</evidence>
<dbReference type="EMBL" id="DYTV01000100">
    <property type="protein sequence ID" value="HJH11520.1"/>
    <property type="molecule type" value="Genomic_DNA"/>
</dbReference>